<evidence type="ECO:0008006" key="4">
    <source>
        <dbReference type="Google" id="ProtNLM"/>
    </source>
</evidence>
<sequence>MALPNEIVLRPRFKFEVNSNNQNILTHFEKSKHSQNEFIISRVDDHVFIRFPKNNQQFWSPQLHLEINNEGDSKSMVHGLFGPNPTVWTMFMFMHFIVAGLFFGFGVWAYTNITLNNSYGLQLTLTLFMIVLWFVLYFAGRFGRAKGKPEMQKLHAFMQETLKAYL</sequence>
<evidence type="ECO:0000256" key="1">
    <source>
        <dbReference type="SAM" id="Phobius"/>
    </source>
</evidence>
<accession>A0A2V4XBL8</accession>
<dbReference type="AlphaFoldDB" id="A0A2V4XBL8"/>
<dbReference type="EMBL" id="QJTD01000011">
    <property type="protein sequence ID" value="PYE79576.1"/>
    <property type="molecule type" value="Genomic_DNA"/>
</dbReference>
<keyword evidence="1" id="KW-0472">Membrane</keyword>
<dbReference type="Proteomes" id="UP000248054">
    <property type="component" value="Unassembled WGS sequence"/>
</dbReference>
<keyword evidence="1" id="KW-0812">Transmembrane</keyword>
<reference evidence="2 3" key="1">
    <citation type="submission" date="2018-06" db="EMBL/GenBank/DDBJ databases">
        <title>Genomic Encyclopedia of Type Strains, Phase III (KMG-III): the genomes of soil and plant-associated and newly described type strains.</title>
        <authorList>
            <person name="Whitman W."/>
        </authorList>
    </citation>
    <scope>NUCLEOTIDE SEQUENCE [LARGE SCALE GENOMIC DNA]</scope>
    <source>
        <strain evidence="2 3">CECT 7945</strain>
    </source>
</reference>
<keyword evidence="1" id="KW-1133">Transmembrane helix</keyword>
<dbReference type="OrthoDB" id="1451346at2"/>
<evidence type="ECO:0000313" key="3">
    <source>
        <dbReference type="Proteomes" id="UP000248054"/>
    </source>
</evidence>
<gene>
    <name evidence="2" type="ORF">DFQ11_11116</name>
</gene>
<feature type="transmembrane region" description="Helical" evidence="1">
    <location>
        <begin position="91"/>
        <end position="113"/>
    </location>
</feature>
<dbReference type="RefSeq" id="WP_110476547.1">
    <property type="nucleotide sequence ID" value="NZ_BMWQ01000012.1"/>
</dbReference>
<feature type="transmembrane region" description="Helical" evidence="1">
    <location>
        <begin position="119"/>
        <end position="139"/>
    </location>
</feature>
<proteinExistence type="predicted"/>
<comment type="caution">
    <text evidence="2">The sequence shown here is derived from an EMBL/GenBank/DDBJ whole genome shotgun (WGS) entry which is preliminary data.</text>
</comment>
<protein>
    <recommendedName>
        <fullName evidence="4">GTP-binding protein</fullName>
    </recommendedName>
</protein>
<evidence type="ECO:0000313" key="2">
    <source>
        <dbReference type="EMBL" id="PYE79576.1"/>
    </source>
</evidence>
<name>A0A2V4XBL8_9FLAO</name>
<organism evidence="2 3">
    <name type="scientific">Winogradskyella epiphytica</name>
    <dbReference type="NCBI Taxonomy" id="262005"/>
    <lineage>
        <taxon>Bacteria</taxon>
        <taxon>Pseudomonadati</taxon>
        <taxon>Bacteroidota</taxon>
        <taxon>Flavobacteriia</taxon>
        <taxon>Flavobacteriales</taxon>
        <taxon>Flavobacteriaceae</taxon>
        <taxon>Winogradskyella</taxon>
    </lineage>
</organism>
<keyword evidence="3" id="KW-1185">Reference proteome</keyword>